<dbReference type="Proteomes" id="UP000799755">
    <property type="component" value="Unassembled WGS sequence"/>
</dbReference>
<evidence type="ECO:0000313" key="2">
    <source>
        <dbReference type="Proteomes" id="UP000799755"/>
    </source>
</evidence>
<name>A0ACB6QEX8_9PLEO</name>
<reference evidence="1" key="1">
    <citation type="journal article" date="2020" name="Stud. Mycol.">
        <title>101 Dothideomycetes genomes: a test case for predicting lifestyles and emergence of pathogens.</title>
        <authorList>
            <person name="Haridas S."/>
            <person name="Albert R."/>
            <person name="Binder M."/>
            <person name="Bloem J."/>
            <person name="Labutti K."/>
            <person name="Salamov A."/>
            <person name="Andreopoulos B."/>
            <person name="Baker S."/>
            <person name="Barry K."/>
            <person name="Bills G."/>
            <person name="Bluhm B."/>
            <person name="Cannon C."/>
            <person name="Castanera R."/>
            <person name="Culley D."/>
            <person name="Daum C."/>
            <person name="Ezra D."/>
            <person name="Gonzalez J."/>
            <person name="Henrissat B."/>
            <person name="Kuo A."/>
            <person name="Liang C."/>
            <person name="Lipzen A."/>
            <person name="Lutzoni F."/>
            <person name="Magnuson J."/>
            <person name="Mondo S."/>
            <person name="Nolan M."/>
            <person name="Ohm R."/>
            <person name="Pangilinan J."/>
            <person name="Park H.-J."/>
            <person name="Ramirez L."/>
            <person name="Alfaro M."/>
            <person name="Sun H."/>
            <person name="Tritt A."/>
            <person name="Yoshinaga Y."/>
            <person name="Zwiers L.-H."/>
            <person name="Turgeon B."/>
            <person name="Goodwin S."/>
            <person name="Spatafora J."/>
            <person name="Crous P."/>
            <person name="Grigoriev I."/>
        </authorList>
    </citation>
    <scope>NUCLEOTIDE SEQUENCE</scope>
    <source>
        <strain evidence="1">ATCC 200398</strain>
    </source>
</reference>
<sequence length="218" mass="24652">DENVIRTVNTRVTQAKGRYCTLSHSWGGAKLLKTALDNVEKFLLKGIETSELENSKLKEAIQISRSLDVRYIWIDSLCTIQDPPRDFKTEDALMRNGFRNSYCNIVAAGSDASKRGGLLRGRELDALLDSFIYSQGWVFQGKYFVALPTPAFGISGSKIYLTFTERMISPRILYFARIQIFWDCGTISACESLPSGFPLLLDHLAATDWHWRGHLAYN</sequence>
<keyword evidence="2" id="KW-1185">Reference proteome</keyword>
<comment type="caution">
    <text evidence="1">The sequence shown here is derived from an EMBL/GenBank/DDBJ whole genome shotgun (WGS) entry which is preliminary data.</text>
</comment>
<feature type="non-terminal residue" evidence="1">
    <location>
        <position position="1"/>
    </location>
</feature>
<proteinExistence type="predicted"/>
<gene>
    <name evidence="1" type="ORF">BDR25DRAFT_239391</name>
</gene>
<accession>A0ACB6QEX8</accession>
<protein>
    <submittedName>
        <fullName evidence="1">Uncharacterized protein</fullName>
    </submittedName>
</protein>
<organism evidence="1 2">
    <name type="scientific">Lindgomyces ingoldianus</name>
    <dbReference type="NCBI Taxonomy" id="673940"/>
    <lineage>
        <taxon>Eukaryota</taxon>
        <taxon>Fungi</taxon>
        <taxon>Dikarya</taxon>
        <taxon>Ascomycota</taxon>
        <taxon>Pezizomycotina</taxon>
        <taxon>Dothideomycetes</taxon>
        <taxon>Pleosporomycetidae</taxon>
        <taxon>Pleosporales</taxon>
        <taxon>Lindgomycetaceae</taxon>
        <taxon>Lindgomyces</taxon>
    </lineage>
</organism>
<evidence type="ECO:0000313" key="1">
    <source>
        <dbReference type="EMBL" id="KAF2465538.1"/>
    </source>
</evidence>
<dbReference type="EMBL" id="MU003529">
    <property type="protein sequence ID" value="KAF2465538.1"/>
    <property type="molecule type" value="Genomic_DNA"/>
</dbReference>